<name>A0A0J9SIX3_PLAVI</name>
<reference evidence="2 3" key="1">
    <citation type="submission" date="2011-08" db="EMBL/GenBank/DDBJ databases">
        <title>The Genome Sequence of Plasmodium vivax India VII.</title>
        <authorList>
            <consortium name="The Broad Institute Genome Sequencing Platform"/>
            <consortium name="The Broad Institute Genome Sequencing Center for Infectious Disease"/>
            <person name="Neafsey D."/>
            <person name="Carlton J."/>
            <person name="Barnwell J."/>
            <person name="Collins W."/>
            <person name="Escalante A."/>
            <person name="Mullikin J."/>
            <person name="Saul A."/>
            <person name="Guigo R."/>
            <person name="Camara F."/>
            <person name="Young S.K."/>
            <person name="Zeng Q."/>
            <person name="Gargeya S."/>
            <person name="Fitzgerald M."/>
            <person name="Haas B."/>
            <person name="Abouelleil A."/>
            <person name="Alvarado L."/>
            <person name="Arachchi H.M."/>
            <person name="Berlin A."/>
            <person name="Brown A."/>
            <person name="Chapman S.B."/>
            <person name="Chen Z."/>
            <person name="Dunbar C."/>
            <person name="Freedman E."/>
            <person name="Gearin G."/>
            <person name="Gellesch M."/>
            <person name="Goldberg J."/>
            <person name="Griggs A."/>
            <person name="Gujja S."/>
            <person name="Heiman D."/>
            <person name="Howarth C."/>
            <person name="Larson L."/>
            <person name="Lui A."/>
            <person name="MacDonald P.J.P."/>
            <person name="Montmayeur A."/>
            <person name="Murphy C."/>
            <person name="Neiman D."/>
            <person name="Pearson M."/>
            <person name="Priest M."/>
            <person name="Roberts A."/>
            <person name="Saif S."/>
            <person name="Shea T."/>
            <person name="Shenoy N."/>
            <person name="Sisk P."/>
            <person name="Stolte C."/>
            <person name="Sykes S."/>
            <person name="Wortman J."/>
            <person name="Nusbaum C."/>
            <person name="Birren B."/>
        </authorList>
    </citation>
    <scope>NUCLEOTIDE SEQUENCE [LARGE SCALE GENOMIC DNA]</scope>
    <source>
        <strain evidence="2 3">India VII</strain>
    </source>
</reference>
<dbReference type="Proteomes" id="UP000053562">
    <property type="component" value="Unassembled WGS sequence"/>
</dbReference>
<accession>A0A0J9SIX3</accession>
<keyword evidence="1" id="KW-0472">Membrane</keyword>
<dbReference type="EMBL" id="KQ234153">
    <property type="protein sequence ID" value="KMZ82970.1"/>
    <property type="molecule type" value="Genomic_DNA"/>
</dbReference>
<feature type="transmembrane region" description="Helical" evidence="1">
    <location>
        <begin position="252"/>
        <end position="272"/>
    </location>
</feature>
<sequence>MKKLYIFIYFIKSNIFITCYLNIIHIENYIEKANRAESTDISTTFHNECNSFMNSSGSFFTVKETAKIICERLLKLFVSLNDHKCNIESNLENKKCSEFLNYWVNFKLRKSMKYEDYSVRHVYDLLESQITGVDGYNIYLNLICDINKDDLYKMNILYRLYENYTELNDIIETKLDENKGSLLTLSTACCPDYNEANYICNSGNINNNIGTFCDKFNEFKSKYDDLYQKVAQKGDDYSNNFIKLEECPNTKIITTAVTGSIIGLMPLLGVLYKVSELNIKL</sequence>
<organism evidence="2 3">
    <name type="scientific">Plasmodium vivax India VII</name>
    <dbReference type="NCBI Taxonomy" id="1077284"/>
    <lineage>
        <taxon>Eukaryota</taxon>
        <taxon>Sar</taxon>
        <taxon>Alveolata</taxon>
        <taxon>Apicomplexa</taxon>
        <taxon>Aconoidasida</taxon>
        <taxon>Haemosporida</taxon>
        <taxon>Plasmodiidae</taxon>
        <taxon>Plasmodium</taxon>
        <taxon>Plasmodium (Plasmodium)</taxon>
    </lineage>
</organism>
<evidence type="ECO:0000313" key="3">
    <source>
        <dbReference type="Proteomes" id="UP000053562"/>
    </source>
</evidence>
<feature type="transmembrane region" description="Helical" evidence="1">
    <location>
        <begin position="6"/>
        <end position="26"/>
    </location>
</feature>
<proteinExistence type="predicted"/>
<evidence type="ECO:0000256" key="1">
    <source>
        <dbReference type="SAM" id="Phobius"/>
    </source>
</evidence>
<dbReference type="AlphaFoldDB" id="A0A0J9SIX3"/>
<protein>
    <submittedName>
        <fullName evidence="2">Uncharacterized protein</fullName>
    </submittedName>
</protein>
<evidence type="ECO:0000313" key="2">
    <source>
        <dbReference type="EMBL" id="KMZ82970.1"/>
    </source>
</evidence>
<gene>
    <name evidence="2" type="ORF">PVIIG_05265</name>
</gene>
<keyword evidence="1" id="KW-1133">Transmembrane helix</keyword>
<keyword evidence="1" id="KW-0812">Transmembrane</keyword>